<feature type="region of interest" description="Disordered" evidence="1">
    <location>
        <begin position="49"/>
        <end position="80"/>
    </location>
</feature>
<organism evidence="2 3">
    <name type="scientific">Synaphobranchus kaupii</name>
    <name type="common">Kaup's arrowtooth eel</name>
    <dbReference type="NCBI Taxonomy" id="118154"/>
    <lineage>
        <taxon>Eukaryota</taxon>
        <taxon>Metazoa</taxon>
        <taxon>Chordata</taxon>
        <taxon>Craniata</taxon>
        <taxon>Vertebrata</taxon>
        <taxon>Euteleostomi</taxon>
        <taxon>Actinopterygii</taxon>
        <taxon>Neopterygii</taxon>
        <taxon>Teleostei</taxon>
        <taxon>Anguilliformes</taxon>
        <taxon>Synaphobranchidae</taxon>
        <taxon>Synaphobranchus</taxon>
    </lineage>
</organism>
<evidence type="ECO:0000256" key="1">
    <source>
        <dbReference type="SAM" id="MobiDB-lite"/>
    </source>
</evidence>
<dbReference type="Proteomes" id="UP001152622">
    <property type="component" value="Chromosome 2"/>
</dbReference>
<name>A0A9Q1G3J6_SYNKA</name>
<gene>
    <name evidence="2" type="ORF">SKAU_G00046850</name>
</gene>
<proteinExistence type="predicted"/>
<comment type="caution">
    <text evidence="2">The sequence shown here is derived from an EMBL/GenBank/DDBJ whole genome shotgun (WGS) entry which is preliminary data.</text>
</comment>
<accession>A0A9Q1G3J6</accession>
<keyword evidence="3" id="KW-1185">Reference proteome</keyword>
<reference evidence="2" key="1">
    <citation type="journal article" date="2023" name="Science">
        <title>Genome structures resolve the early diversification of teleost fishes.</title>
        <authorList>
            <person name="Parey E."/>
            <person name="Louis A."/>
            <person name="Montfort J."/>
            <person name="Bouchez O."/>
            <person name="Roques C."/>
            <person name="Iampietro C."/>
            <person name="Lluch J."/>
            <person name="Castinel A."/>
            <person name="Donnadieu C."/>
            <person name="Desvignes T."/>
            <person name="Floi Bucao C."/>
            <person name="Jouanno E."/>
            <person name="Wen M."/>
            <person name="Mejri S."/>
            <person name="Dirks R."/>
            <person name="Jansen H."/>
            <person name="Henkel C."/>
            <person name="Chen W.J."/>
            <person name="Zahm M."/>
            <person name="Cabau C."/>
            <person name="Klopp C."/>
            <person name="Thompson A.W."/>
            <person name="Robinson-Rechavi M."/>
            <person name="Braasch I."/>
            <person name="Lecointre G."/>
            <person name="Bobe J."/>
            <person name="Postlethwait J.H."/>
            <person name="Berthelot C."/>
            <person name="Roest Crollius H."/>
            <person name="Guiguen Y."/>
        </authorList>
    </citation>
    <scope>NUCLEOTIDE SEQUENCE</scope>
    <source>
        <strain evidence="2">WJC10195</strain>
    </source>
</reference>
<feature type="region of interest" description="Disordered" evidence="1">
    <location>
        <begin position="1"/>
        <end position="32"/>
    </location>
</feature>
<dbReference type="EMBL" id="JAINUF010000002">
    <property type="protein sequence ID" value="KAJ8374105.1"/>
    <property type="molecule type" value="Genomic_DNA"/>
</dbReference>
<protein>
    <submittedName>
        <fullName evidence="2">Uncharacterized protein</fullName>
    </submittedName>
</protein>
<dbReference type="AlphaFoldDB" id="A0A9Q1G3J6"/>
<feature type="region of interest" description="Disordered" evidence="1">
    <location>
        <begin position="108"/>
        <end position="131"/>
    </location>
</feature>
<evidence type="ECO:0000313" key="3">
    <source>
        <dbReference type="Proteomes" id="UP001152622"/>
    </source>
</evidence>
<evidence type="ECO:0000313" key="2">
    <source>
        <dbReference type="EMBL" id="KAJ8374105.1"/>
    </source>
</evidence>
<sequence>MCTAPPDTQGHSRAQRDLAAGTRSSETLSGERQRKMVCGFRAYSASGSPFVPVGDGASSGTGNRTLCRRSQLPRSPRDQGASGGFLLLKLAPDWCDLSPRAQTFERAGWQWRGTSDTGRAQGELLRAAGPE</sequence>